<comment type="caution">
    <text evidence="1">The sequence shown here is derived from an EMBL/GenBank/DDBJ whole genome shotgun (WGS) entry which is preliminary data.</text>
</comment>
<dbReference type="OrthoDB" id="2444369at2759"/>
<protein>
    <submittedName>
        <fullName evidence="1">Uncharacterized protein</fullName>
    </submittedName>
</protein>
<dbReference type="AlphaFoldDB" id="A0A397TSF6"/>
<sequence length="184" mass="20936">MDVNNDPSEVPEAFSHNNYRPSEFLRKLCRKVGKSDSHTIYSYYEFGLELTIRLNEYIEKGQKKPRNKLNKEVQGYFPLSTPLTIVKDKMKRARKMYDLFSAIDVSRIHLNEGVTGFKPEEGVVRRDVLGEGIAQGIFEAVLDNNLTIGLGVFDGCDLLGIIPTLVTPTLGHYLPRNNKHFFSL</sequence>
<keyword evidence="2" id="KW-1185">Reference proteome</keyword>
<dbReference type="EMBL" id="QKYT01000004">
    <property type="protein sequence ID" value="RIA99397.1"/>
    <property type="molecule type" value="Genomic_DNA"/>
</dbReference>
<gene>
    <name evidence="1" type="ORF">C1645_730852</name>
</gene>
<evidence type="ECO:0000313" key="2">
    <source>
        <dbReference type="Proteomes" id="UP000265703"/>
    </source>
</evidence>
<evidence type="ECO:0000313" key="1">
    <source>
        <dbReference type="EMBL" id="RIA99397.1"/>
    </source>
</evidence>
<proteinExistence type="predicted"/>
<dbReference type="Proteomes" id="UP000265703">
    <property type="component" value="Unassembled WGS sequence"/>
</dbReference>
<organism evidence="1 2">
    <name type="scientific">Glomus cerebriforme</name>
    <dbReference type="NCBI Taxonomy" id="658196"/>
    <lineage>
        <taxon>Eukaryota</taxon>
        <taxon>Fungi</taxon>
        <taxon>Fungi incertae sedis</taxon>
        <taxon>Mucoromycota</taxon>
        <taxon>Glomeromycotina</taxon>
        <taxon>Glomeromycetes</taxon>
        <taxon>Glomerales</taxon>
        <taxon>Glomeraceae</taxon>
        <taxon>Glomus</taxon>
    </lineage>
</organism>
<name>A0A397TSF6_9GLOM</name>
<accession>A0A397TSF6</accession>
<reference evidence="1 2" key="1">
    <citation type="submission" date="2018-06" db="EMBL/GenBank/DDBJ databases">
        <title>Comparative genomics reveals the genomic features of Rhizophagus irregularis, R. cerebriforme, R. diaphanum and Gigaspora rosea, and their symbiotic lifestyle signature.</title>
        <authorList>
            <person name="Morin E."/>
            <person name="San Clemente H."/>
            <person name="Chen E.C.H."/>
            <person name="De La Providencia I."/>
            <person name="Hainaut M."/>
            <person name="Kuo A."/>
            <person name="Kohler A."/>
            <person name="Murat C."/>
            <person name="Tang N."/>
            <person name="Roy S."/>
            <person name="Loubradou J."/>
            <person name="Henrissat B."/>
            <person name="Grigoriev I.V."/>
            <person name="Corradi N."/>
            <person name="Roux C."/>
            <person name="Martin F.M."/>
        </authorList>
    </citation>
    <scope>NUCLEOTIDE SEQUENCE [LARGE SCALE GENOMIC DNA]</scope>
    <source>
        <strain evidence="1 2">DAOM 227022</strain>
    </source>
</reference>